<sequence>MEEILHLCTTNPFRTPLSKSHYPSSSQSLQTRTRLLHLPTNRLSSQISLPKKPPQNPKITFIPPPPPHDSGSPYPNLSEKILYVDSLGLDPFSLIEAHPPIFSRQISDLRSTVNFLRSLPLSPADLRRILSMCPDVLATPAPSLEAVSTFLLREAGLDPSLLRRALCRRPRLLASSVPARLRPTLYFLRSLGIADVCPHSSLLSCSVESKLLPRLHYLQRIGFSYKDSVSMLRRFPALFCYSLEGNFQPKFEYLVFGMGRGLKELKEFPQYFSFSLEKRIKPRHQACVEKGVSLPLALMLKARDSNFLRRLEVCVSSSPPLRSSPLYSAAYLDDDDDDDDDGDDARVESN</sequence>
<evidence type="ECO:0000313" key="1">
    <source>
        <dbReference type="EMBL" id="KAJ8639694.1"/>
    </source>
</evidence>
<proteinExistence type="predicted"/>
<gene>
    <name evidence="1" type="ORF">MRB53_016388</name>
</gene>
<accession>A0ACC2M285</accession>
<protein>
    <submittedName>
        <fullName evidence="1">Uncharacterized protein</fullName>
    </submittedName>
</protein>
<reference evidence="1 2" key="1">
    <citation type="journal article" date="2022" name="Hortic Res">
        <title>A haplotype resolved chromosomal level avocado genome allows analysis of novel avocado genes.</title>
        <authorList>
            <person name="Nath O."/>
            <person name="Fletcher S.J."/>
            <person name="Hayward A."/>
            <person name="Shaw L.M."/>
            <person name="Masouleh A.K."/>
            <person name="Furtado A."/>
            <person name="Henry R.J."/>
            <person name="Mitter N."/>
        </authorList>
    </citation>
    <scope>NUCLEOTIDE SEQUENCE [LARGE SCALE GENOMIC DNA]</scope>
    <source>
        <strain evidence="2">cv. Hass</strain>
    </source>
</reference>
<comment type="caution">
    <text evidence="1">The sequence shown here is derived from an EMBL/GenBank/DDBJ whole genome shotgun (WGS) entry which is preliminary data.</text>
</comment>
<keyword evidence="2" id="KW-1185">Reference proteome</keyword>
<organism evidence="1 2">
    <name type="scientific">Persea americana</name>
    <name type="common">Avocado</name>
    <dbReference type="NCBI Taxonomy" id="3435"/>
    <lineage>
        <taxon>Eukaryota</taxon>
        <taxon>Viridiplantae</taxon>
        <taxon>Streptophyta</taxon>
        <taxon>Embryophyta</taxon>
        <taxon>Tracheophyta</taxon>
        <taxon>Spermatophyta</taxon>
        <taxon>Magnoliopsida</taxon>
        <taxon>Magnoliidae</taxon>
        <taxon>Laurales</taxon>
        <taxon>Lauraceae</taxon>
        <taxon>Persea</taxon>
    </lineage>
</organism>
<dbReference type="Proteomes" id="UP001234297">
    <property type="component" value="Chromosome 5"/>
</dbReference>
<name>A0ACC2M285_PERAE</name>
<dbReference type="EMBL" id="CM056813">
    <property type="protein sequence ID" value="KAJ8639694.1"/>
    <property type="molecule type" value="Genomic_DNA"/>
</dbReference>
<evidence type="ECO:0000313" key="2">
    <source>
        <dbReference type="Proteomes" id="UP001234297"/>
    </source>
</evidence>